<dbReference type="PROSITE" id="PS50853">
    <property type="entry name" value="FN3"/>
    <property type="match status" value="1"/>
</dbReference>
<evidence type="ECO:0000256" key="1">
    <source>
        <dbReference type="ARBA" id="ARBA00023295"/>
    </source>
</evidence>
<dbReference type="Gene3D" id="3.20.20.80">
    <property type="entry name" value="Glycosidases"/>
    <property type="match status" value="1"/>
</dbReference>
<sequence>MRIATAVLGALVLVAGIPGSASAAPQPQPEPQPIPAVQADSVVDGYGVGIHLNFLNTPYRDEDAVAALLRDLGVRHVRDDLYLDAPWQYDAIETVAEDAGVRFDLIMGRPGTGAVPADYVATVAEQFSPGVVESIEGVNEWDLFGGEEWVTEMRTWQEGLWAAAGANPATADLPVLSPALAFRWNYAEVGDLSPFADVANAHMYPGGHKPSNQVTRITEALKQAVPGRPVVTTEAGYHNAMAAESTHPPVPEDVAGVYLPRLLLEHLGRGEQRMYSYELIDSFDDPAQTNPEAHFGLVRHDLTPKPAYSSMKALLALLADPGPAFQPGSLAVAADGLPEDARYLLTQKRNGDFVLLLFRDVSLWDPDAQAYLPERTADVTLRFAEPAELTVNRPSDRGHVPSTTRGASLPIQLDGQVTAVTVDTSIAPSAPSIVSAKPGKRRVTVRWEPPAGSVTAYRLTALGRTVTVGPGRTQATLTRLPAGKRLRVAVRAQNEHGWSAPAYTRYLKVSG</sequence>
<keyword evidence="2" id="KW-0119">Carbohydrate metabolism</keyword>
<proteinExistence type="predicted"/>
<dbReference type="Gene3D" id="2.60.40.10">
    <property type="entry name" value="Immunoglobulins"/>
    <property type="match status" value="1"/>
</dbReference>
<gene>
    <name evidence="5" type="ORF">ACFPKY_13440</name>
</gene>
<dbReference type="Proteomes" id="UP001595956">
    <property type="component" value="Unassembled WGS sequence"/>
</dbReference>
<organism evidence="5 6">
    <name type="scientific">Nocardioides caricicola</name>
    <dbReference type="NCBI Taxonomy" id="634770"/>
    <lineage>
        <taxon>Bacteria</taxon>
        <taxon>Bacillati</taxon>
        <taxon>Actinomycetota</taxon>
        <taxon>Actinomycetes</taxon>
        <taxon>Propionibacteriales</taxon>
        <taxon>Nocardioidaceae</taxon>
        <taxon>Nocardioides</taxon>
    </lineage>
</organism>
<evidence type="ECO:0000256" key="3">
    <source>
        <dbReference type="SAM" id="SignalP"/>
    </source>
</evidence>
<keyword evidence="3" id="KW-0732">Signal</keyword>
<evidence type="ECO:0000259" key="4">
    <source>
        <dbReference type="PROSITE" id="PS50853"/>
    </source>
</evidence>
<keyword evidence="1" id="KW-0326">Glycosidase</keyword>
<protein>
    <submittedName>
        <fullName evidence="5">Fibronectin type III domain-containing protein</fullName>
    </submittedName>
</protein>
<dbReference type="CDD" id="cd00063">
    <property type="entry name" value="FN3"/>
    <property type="match status" value="1"/>
</dbReference>
<keyword evidence="1" id="KW-0378">Hydrolase</keyword>
<comment type="caution">
    <text evidence="5">The sequence shown here is derived from an EMBL/GenBank/DDBJ whole genome shotgun (WGS) entry which is preliminary data.</text>
</comment>
<reference evidence="6" key="1">
    <citation type="journal article" date="2019" name="Int. J. Syst. Evol. Microbiol.">
        <title>The Global Catalogue of Microorganisms (GCM) 10K type strain sequencing project: providing services to taxonomists for standard genome sequencing and annotation.</title>
        <authorList>
            <consortium name="The Broad Institute Genomics Platform"/>
            <consortium name="The Broad Institute Genome Sequencing Center for Infectious Disease"/>
            <person name="Wu L."/>
            <person name="Ma J."/>
        </authorList>
    </citation>
    <scope>NUCLEOTIDE SEQUENCE [LARGE SCALE GENOMIC DNA]</scope>
    <source>
        <strain evidence="6">KACC 13778</strain>
    </source>
</reference>
<dbReference type="RefSeq" id="WP_345179726.1">
    <property type="nucleotide sequence ID" value="NZ_BAABFQ010000007.1"/>
</dbReference>
<dbReference type="SUPFAM" id="SSF49265">
    <property type="entry name" value="Fibronectin type III"/>
    <property type="match status" value="1"/>
</dbReference>
<keyword evidence="6" id="KW-1185">Reference proteome</keyword>
<dbReference type="InterPro" id="IPR036116">
    <property type="entry name" value="FN3_sf"/>
</dbReference>
<dbReference type="InterPro" id="IPR017853">
    <property type="entry name" value="GH"/>
</dbReference>
<accession>A0ABW0N178</accession>
<name>A0ABW0N178_9ACTN</name>
<dbReference type="InterPro" id="IPR013783">
    <property type="entry name" value="Ig-like_fold"/>
</dbReference>
<dbReference type="Pfam" id="PF00041">
    <property type="entry name" value="fn3"/>
    <property type="match status" value="1"/>
</dbReference>
<dbReference type="InterPro" id="IPR003961">
    <property type="entry name" value="FN3_dom"/>
</dbReference>
<evidence type="ECO:0000313" key="6">
    <source>
        <dbReference type="Proteomes" id="UP001595956"/>
    </source>
</evidence>
<feature type="domain" description="Fibronectin type-III" evidence="4">
    <location>
        <begin position="427"/>
        <end position="511"/>
    </location>
</feature>
<dbReference type="SUPFAM" id="SSF51445">
    <property type="entry name" value="(Trans)glycosidases"/>
    <property type="match status" value="1"/>
</dbReference>
<evidence type="ECO:0000313" key="5">
    <source>
        <dbReference type="EMBL" id="MFC5494115.1"/>
    </source>
</evidence>
<keyword evidence="2" id="KW-0624">Polysaccharide degradation</keyword>
<dbReference type="EMBL" id="JBHSMD010000004">
    <property type="protein sequence ID" value="MFC5494115.1"/>
    <property type="molecule type" value="Genomic_DNA"/>
</dbReference>
<evidence type="ECO:0000256" key="2">
    <source>
        <dbReference type="ARBA" id="ARBA00023326"/>
    </source>
</evidence>
<feature type="chain" id="PRO_5047107445" evidence="3">
    <location>
        <begin position="24"/>
        <end position="511"/>
    </location>
</feature>
<feature type="signal peptide" evidence="3">
    <location>
        <begin position="1"/>
        <end position="23"/>
    </location>
</feature>
<dbReference type="SMART" id="SM00060">
    <property type="entry name" value="FN3"/>
    <property type="match status" value="1"/>
</dbReference>